<evidence type="ECO:0000256" key="1">
    <source>
        <dbReference type="ARBA" id="ARBA00001933"/>
    </source>
</evidence>
<reference evidence="7" key="1">
    <citation type="submission" date="2020-05" db="EMBL/GenBank/DDBJ databases">
        <authorList>
            <person name="Chiriac C."/>
            <person name="Salcher M."/>
            <person name="Ghai R."/>
            <person name="Kavagutti S V."/>
        </authorList>
    </citation>
    <scope>NUCLEOTIDE SEQUENCE</scope>
</reference>
<dbReference type="GO" id="GO:0006545">
    <property type="term" value="P:glycine biosynthetic process"/>
    <property type="evidence" value="ECO:0007669"/>
    <property type="project" value="TreeGrafter"/>
</dbReference>
<protein>
    <submittedName>
        <fullName evidence="7">Unannotated protein</fullName>
    </submittedName>
</protein>
<dbReference type="GO" id="GO:0006567">
    <property type="term" value="P:L-threonine catabolic process"/>
    <property type="evidence" value="ECO:0007669"/>
    <property type="project" value="TreeGrafter"/>
</dbReference>
<dbReference type="InterPro" id="IPR001597">
    <property type="entry name" value="ArAA_b-elim_lyase/Thr_aldolase"/>
</dbReference>
<evidence type="ECO:0000313" key="7">
    <source>
        <dbReference type="EMBL" id="CAB4695341.1"/>
    </source>
</evidence>
<comment type="similarity">
    <text evidence="2">Belongs to the threonine aldolase family.</text>
</comment>
<dbReference type="NCBIfam" id="NF041359">
    <property type="entry name" value="GntG_guanitoxin"/>
    <property type="match status" value="1"/>
</dbReference>
<comment type="cofactor">
    <cofactor evidence="1">
        <name>pyridoxal 5'-phosphate</name>
        <dbReference type="ChEBI" id="CHEBI:597326"/>
    </cofactor>
</comment>
<sequence length="347" mass="36137">MIDLRSDTATLPSPGMRRAMAEADVGDEQRREDPTVLRLERMAAAFLGQEDAVYLPTATMANQIALAILGERGTELFVEATAHIMISELGGAAMHSGLQTRGVVGDRGRIAPEQLPPPVHPSDAHHRPRPSVLAIENTHNSSGGTVWPLADVQAVTAAARDLGMRLHLDGARVANAAVALGLPAAEVCRGFDTVTLCLSKGLGAPLGAVIAGSEELMRKARVEKHRFGGAMRQAGVIAAAGVYALEHNVARLADDHARARRLGEALVGAGVAVDLEQVQTNFVQIDVGAMGVETGDALQRLRDAGVGLTATVNHGVLRAVTHLDITDQDISEAISAIPAALGAHGGA</sequence>
<feature type="region of interest" description="Disordered" evidence="5">
    <location>
        <begin position="1"/>
        <end position="32"/>
    </location>
</feature>
<name>A0A6J6P7A0_9ZZZZ</name>
<dbReference type="PANTHER" id="PTHR48097:SF9">
    <property type="entry name" value="L-THREONINE ALDOLASE"/>
    <property type="match status" value="1"/>
</dbReference>
<dbReference type="InterPro" id="IPR023603">
    <property type="entry name" value="Low_specificity_L-TA-like"/>
</dbReference>
<dbReference type="SUPFAM" id="SSF53383">
    <property type="entry name" value="PLP-dependent transferases"/>
    <property type="match status" value="1"/>
</dbReference>
<feature type="domain" description="Aromatic amino acid beta-eliminating lyase/threonine aldolase" evidence="6">
    <location>
        <begin position="3"/>
        <end position="286"/>
    </location>
</feature>
<organism evidence="7">
    <name type="scientific">freshwater metagenome</name>
    <dbReference type="NCBI Taxonomy" id="449393"/>
    <lineage>
        <taxon>unclassified sequences</taxon>
        <taxon>metagenomes</taxon>
        <taxon>ecological metagenomes</taxon>
    </lineage>
</organism>
<dbReference type="FunFam" id="3.40.640.10:FF:000030">
    <property type="entry name" value="Low-specificity L-threonine aldolase"/>
    <property type="match status" value="1"/>
</dbReference>
<evidence type="ECO:0000256" key="2">
    <source>
        <dbReference type="ARBA" id="ARBA00006966"/>
    </source>
</evidence>
<keyword evidence="3" id="KW-0663">Pyridoxal phosphate</keyword>
<dbReference type="GO" id="GO:0008732">
    <property type="term" value="F:L-allo-threonine aldolase activity"/>
    <property type="evidence" value="ECO:0007669"/>
    <property type="project" value="TreeGrafter"/>
</dbReference>
<proteinExistence type="inferred from homology"/>
<dbReference type="PANTHER" id="PTHR48097">
    <property type="entry name" value="L-THREONINE ALDOLASE-RELATED"/>
    <property type="match status" value="1"/>
</dbReference>
<dbReference type="InterPro" id="IPR015422">
    <property type="entry name" value="PyrdxlP-dep_Trfase_small"/>
</dbReference>
<keyword evidence="4" id="KW-0456">Lyase</keyword>
<dbReference type="EMBL" id="CAEZXP010000002">
    <property type="protein sequence ID" value="CAB4695341.1"/>
    <property type="molecule type" value="Genomic_DNA"/>
</dbReference>
<evidence type="ECO:0000256" key="4">
    <source>
        <dbReference type="ARBA" id="ARBA00023239"/>
    </source>
</evidence>
<evidence type="ECO:0000256" key="3">
    <source>
        <dbReference type="ARBA" id="ARBA00022898"/>
    </source>
</evidence>
<gene>
    <name evidence="7" type="ORF">UFOPK2399_00984</name>
</gene>
<evidence type="ECO:0000259" key="6">
    <source>
        <dbReference type="Pfam" id="PF01212"/>
    </source>
</evidence>
<dbReference type="InterPro" id="IPR015421">
    <property type="entry name" value="PyrdxlP-dep_Trfase_major"/>
</dbReference>
<accession>A0A6J6P7A0</accession>
<dbReference type="Gene3D" id="3.40.640.10">
    <property type="entry name" value="Type I PLP-dependent aspartate aminotransferase-like (Major domain)"/>
    <property type="match status" value="1"/>
</dbReference>
<dbReference type="InterPro" id="IPR015424">
    <property type="entry name" value="PyrdxlP-dep_Trfase"/>
</dbReference>
<dbReference type="PIRSF" id="PIRSF017617">
    <property type="entry name" value="Thr_aldolase"/>
    <property type="match status" value="1"/>
</dbReference>
<dbReference type="Pfam" id="PF01212">
    <property type="entry name" value="Beta_elim_lyase"/>
    <property type="match status" value="1"/>
</dbReference>
<dbReference type="GO" id="GO:0005829">
    <property type="term" value="C:cytosol"/>
    <property type="evidence" value="ECO:0007669"/>
    <property type="project" value="TreeGrafter"/>
</dbReference>
<dbReference type="AlphaFoldDB" id="A0A6J6P7A0"/>
<evidence type="ECO:0000256" key="5">
    <source>
        <dbReference type="SAM" id="MobiDB-lite"/>
    </source>
</evidence>
<dbReference type="Gene3D" id="3.90.1150.10">
    <property type="entry name" value="Aspartate Aminotransferase, domain 1"/>
    <property type="match status" value="1"/>
</dbReference>